<accession>A0A843UWC6</accession>
<dbReference type="EMBL" id="NMUH01000730">
    <property type="protein sequence ID" value="MQL83969.1"/>
    <property type="molecule type" value="Genomic_DNA"/>
</dbReference>
<protein>
    <submittedName>
        <fullName evidence="1">Uncharacterized protein</fullName>
    </submittedName>
</protein>
<name>A0A843UWC6_COLES</name>
<reference evidence="1" key="1">
    <citation type="submission" date="2017-07" db="EMBL/GenBank/DDBJ databases">
        <title>Taro Niue Genome Assembly and Annotation.</title>
        <authorList>
            <person name="Atibalentja N."/>
            <person name="Keating K."/>
            <person name="Fields C.J."/>
        </authorList>
    </citation>
    <scope>NUCLEOTIDE SEQUENCE</scope>
    <source>
        <strain evidence="1">Niue_2</strain>
        <tissue evidence="1">Leaf</tissue>
    </source>
</reference>
<evidence type="ECO:0000313" key="1">
    <source>
        <dbReference type="EMBL" id="MQL83969.1"/>
    </source>
</evidence>
<organism evidence="1 2">
    <name type="scientific">Colocasia esculenta</name>
    <name type="common">Wild taro</name>
    <name type="synonym">Arum esculentum</name>
    <dbReference type="NCBI Taxonomy" id="4460"/>
    <lineage>
        <taxon>Eukaryota</taxon>
        <taxon>Viridiplantae</taxon>
        <taxon>Streptophyta</taxon>
        <taxon>Embryophyta</taxon>
        <taxon>Tracheophyta</taxon>
        <taxon>Spermatophyta</taxon>
        <taxon>Magnoliopsida</taxon>
        <taxon>Liliopsida</taxon>
        <taxon>Araceae</taxon>
        <taxon>Aroideae</taxon>
        <taxon>Colocasieae</taxon>
        <taxon>Colocasia</taxon>
    </lineage>
</organism>
<dbReference type="AlphaFoldDB" id="A0A843UWC6"/>
<comment type="caution">
    <text evidence="1">The sequence shown here is derived from an EMBL/GenBank/DDBJ whole genome shotgun (WGS) entry which is preliminary data.</text>
</comment>
<dbReference type="Proteomes" id="UP000652761">
    <property type="component" value="Unassembled WGS sequence"/>
</dbReference>
<gene>
    <name evidence="1" type="ORF">Taro_016472</name>
</gene>
<proteinExistence type="predicted"/>
<keyword evidence="2" id="KW-1185">Reference proteome</keyword>
<sequence length="80" mass="8988">MKDYDAIHGLDWLEEHYALVYSVNQLASTSVDVDCESAAISMDAYSESTARDVDVNLPDQLRAEITTSSEEIVRSDSEWE</sequence>
<evidence type="ECO:0000313" key="2">
    <source>
        <dbReference type="Proteomes" id="UP000652761"/>
    </source>
</evidence>